<evidence type="ECO:0008006" key="3">
    <source>
        <dbReference type="Google" id="ProtNLM"/>
    </source>
</evidence>
<dbReference type="SUPFAM" id="SSF53335">
    <property type="entry name" value="S-adenosyl-L-methionine-dependent methyltransferases"/>
    <property type="match status" value="1"/>
</dbReference>
<sequence>MPLALKQRFACYAEPWEALRFAAWYLLESLTKGFHGARDRSFATWYTNLGPHFAQYEQHNTPVPRLVGLAKGIIVELGPGTGSQLPRFNLETVQRIYGVEPNAGMFASLLERIDQSPGLEDVYVPIHAVMEDEALLAANGILQGTIDTVVCMQVLCSVSDPARAVERIHSLLKPGGQLLFWEHEASSDTWTRLVQHIWNVVWTPLVGGCTLGRDIEAAIFGSGRWSVIELVHDTSGPYSLMPRVWGRLIKIAD</sequence>
<protein>
    <recommendedName>
        <fullName evidence="3">Methyltransferase type 11 domain-containing protein</fullName>
    </recommendedName>
</protein>
<proteinExistence type="predicted"/>
<dbReference type="PANTHER" id="PTHR45036">
    <property type="entry name" value="METHYLTRANSFERASE LIKE 7B"/>
    <property type="match status" value="1"/>
</dbReference>
<dbReference type="EMBL" id="LT854253">
    <property type="protein sequence ID" value="SMR41719.1"/>
    <property type="molecule type" value="Genomic_DNA"/>
</dbReference>
<name>A0A2H1FKA5_ZYMTR</name>
<evidence type="ECO:0000313" key="1">
    <source>
        <dbReference type="EMBL" id="SMR41719.1"/>
    </source>
</evidence>
<gene>
    <name evidence="1" type="ORF">ZT1E4_G497</name>
</gene>
<dbReference type="InterPro" id="IPR029063">
    <property type="entry name" value="SAM-dependent_MTases_sf"/>
</dbReference>
<dbReference type="PANTHER" id="PTHR45036:SF1">
    <property type="entry name" value="METHYLTRANSFERASE LIKE 7A"/>
    <property type="match status" value="1"/>
</dbReference>
<organism evidence="1 2">
    <name type="scientific">Zymoseptoria tritici ST99CH_1E4</name>
    <dbReference type="NCBI Taxonomy" id="1276532"/>
    <lineage>
        <taxon>Eukaryota</taxon>
        <taxon>Fungi</taxon>
        <taxon>Dikarya</taxon>
        <taxon>Ascomycota</taxon>
        <taxon>Pezizomycotina</taxon>
        <taxon>Dothideomycetes</taxon>
        <taxon>Dothideomycetidae</taxon>
        <taxon>Mycosphaerellales</taxon>
        <taxon>Mycosphaerellaceae</taxon>
        <taxon>Zymoseptoria</taxon>
    </lineage>
</organism>
<reference evidence="2" key="1">
    <citation type="submission" date="2017-05" db="EMBL/GenBank/DDBJ databases">
        <authorList>
            <person name="Song R."/>
            <person name="Chenine A.L."/>
            <person name="Ruprecht R.M."/>
        </authorList>
    </citation>
    <scope>NUCLEOTIDE SEQUENCE [LARGE SCALE GENOMIC DNA]</scope>
</reference>
<dbReference type="CDD" id="cd02440">
    <property type="entry name" value="AdoMet_MTases"/>
    <property type="match status" value="1"/>
</dbReference>
<dbReference type="Proteomes" id="UP000245764">
    <property type="component" value="Chromosome 1"/>
</dbReference>
<accession>A0A2H1FKA5</accession>
<evidence type="ECO:0000313" key="2">
    <source>
        <dbReference type="Proteomes" id="UP000245764"/>
    </source>
</evidence>
<dbReference type="Pfam" id="PF13489">
    <property type="entry name" value="Methyltransf_23"/>
    <property type="match status" value="1"/>
</dbReference>
<dbReference type="InterPro" id="IPR052356">
    <property type="entry name" value="Thiol_S-MT"/>
</dbReference>
<dbReference type="Gene3D" id="3.40.50.150">
    <property type="entry name" value="Vaccinia Virus protein VP39"/>
    <property type="match status" value="1"/>
</dbReference>
<dbReference type="AlphaFoldDB" id="A0A2H1FKA5"/>